<name>A0A895XLA9_9ACTN</name>
<proteinExistence type="predicted"/>
<protein>
    <submittedName>
        <fullName evidence="1">Uncharacterized protein</fullName>
    </submittedName>
</protein>
<dbReference type="RefSeq" id="WP_213171868.1">
    <property type="nucleotide sequence ID" value="NZ_CP070496.1"/>
</dbReference>
<dbReference type="Proteomes" id="UP000662939">
    <property type="component" value="Chromosome"/>
</dbReference>
<organism evidence="1 2">
    <name type="scientific">Natronoglycomyces albus</name>
    <dbReference type="NCBI Taxonomy" id="2811108"/>
    <lineage>
        <taxon>Bacteria</taxon>
        <taxon>Bacillati</taxon>
        <taxon>Actinomycetota</taxon>
        <taxon>Actinomycetes</taxon>
        <taxon>Glycomycetales</taxon>
        <taxon>Glycomycetaceae</taxon>
        <taxon>Natronoglycomyces</taxon>
    </lineage>
</organism>
<evidence type="ECO:0000313" key="1">
    <source>
        <dbReference type="EMBL" id="QSB05857.1"/>
    </source>
</evidence>
<dbReference type="KEGG" id="nav:JQS30_02715"/>
<gene>
    <name evidence="1" type="ORF">JQS30_02715</name>
</gene>
<dbReference type="EMBL" id="CP070496">
    <property type="protein sequence ID" value="QSB05857.1"/>
    <property type="molecule type" value="Genomic_DNA"/>
</dbReference>
<dbReference type="AlphaFoldDB" id="A0A895XLA9"/>
<accession>A0A895XLA9</accession>
<keyword evidence="2" id="KW-1185">Reference proteome</keyword>
<reference evidence="1" key="1">
    <citation type="submission" date="2021-02" db="EMBL/GenBank/DDBJ databases">
        <title>Natronoglycomyces albus gen. nov., sp. nov, a haloalkaliphilic actinobacterium from a soda solonchak soil.</title>
        <authorList>
            <person name="Sorokin D.Y."/>
            <person name="Khijniak T.V."/>
            <person name="Zakharycheva A.P."/>
            <person name="Boueva O.V."/>
            <person name="Ariskina E.V."/>
            <person name="Hahnke R.L."/>
            <person name="Bunk B."/>
            <person name="Sproer C."/>
            <person name="Schumann P."/>
            <person name="Evtushenko L.I."/>
            <person name="Kublanov I.V."/>
        </authorList>
    </citation>
    <scope>NUCLEOTIDE SEQUENCE</scope>
    <source>
        <strain evidence="1">DSM 106290</strain>
    </source>
</reference>
<evidence type="ECO:0000313" key="2">
    <source>
        <dbReference type="Proteomes" id="UP000662939"/>
    </source>
</evidence>
<sequence length="118" mass="13157">MSVAFNRDDLESYLTRLGSLREGAESAYAVLTHRLQATDIKPGTFAAAERLRATHMVRVEEYGVRLRRYVGALEALEHSVREKLAAWEATDAVVASEFDHIDAKQMAALDGHSDRLRG</sequence>